<dbReference type="GO" id="GO:0022625">
    <property type="term" value="C:cytosolic large ribosomal subunit"/>
    <property type="evidence" value="ECO:0007669"/>
    <property type="project" value="TreeGrafter"/>
</dbReference>
<sequence>MKSYMAKKGELVAKWHLVDATDKVLGRMATRIATILMGKHRPEYTPHVDCGDFVIVTNAARIKVTGANKPMQRIYESYSHYPGGRKVRTLEQMLQRHPDRVIREAVRRMLPKTKLGHQMLTKLKVYAESDHPHQAQQPQPLEI</sequence>
<comment type="similarity">
    <text evidence="1">Belongs to the universal ribosomal protein uL13 family.</text>
</comment>
<dbReference type="PANTHER" id="PTHR11545">
    <property type="entry name" value="RIBOSOMAL PROTEIN L13"/>
    <property type="match status" value="1"/>
</dbReference>
<evidence type="ECO:0000256" key="2">
    <source>
        <dbReference type="ARBA" id="ARBA00022980"/>
    </source>
</evidence>
<accession>A0A0F9TFB5</accession>
<dbReference type="FunFam" id="3.90.1180.10:FF:000001">
    <property type="entry name" value="50S ribosomal protein L13"/>
    <property type="match status" value="1"/>
</dbReference>
<dbReference type="SUPFAM" id="SSF52161">
    <property type="entry name" value="Ribosomal protein L13"/>
    <property type="match status" value="1"/>
</dbReference>
<dbReference type="InterPro" id="IPR036899">
    <property type="entry name" value="Ribosomal_uL13_sf"/>
</dbReference>
<dbReference type="AlphaFoldDB" id="A0A0F9TFB5"/>
<name>A0A0F9TFB5_9ZZZZ</name>
<comment type="caution">
    <text evidence="4">The sequence shown here is derived from an EMBL/GenBank/DDBJ whole genome shotgun (WGS) entry which is preliminary data.</text>
</comment>
<dbReference type="Pfam" id="PF00572">
    <property type="entry name" value="Ribosomal_L13"/>
    <property type="match status" value="1"/>
</dbReference>
<protein>
    <recommendedName>
        <fullName evidence="5">50S ribosomal protein L13</fullName>
    </recommendedName>
</protein>
<evidence type="ECO:0000256" key="3">
    <source>
        <dbReference type="ARBA" id="ARBA00023274"/>
    </source>
</evidence>
<evidence type="ECO:0000256" key="1">
    <source>
        <dbReference type="ARBA" id="ARBA00006227"/>
    </source>
</evidence>
<evidence type="ECO:0000313" key="4">
    <source>
        <dbReference type="EMBL" id="KKN79910.1"/>
    </source>
</evidence>
<dbReference type="GO" id="GO:0003729">
    <property type="term" value="F:mRNA binding"/>
    <property type="evidence" value="ECO:0007669"/>
    <property type="project" value="UniProtKB-ARBA"/>
</dbReference>
<dbReference type="EMBL" id="LAZR01000240">
    <property type="protein sequence ID" value="KKN79910.1"/>
    <property type="molecule type" value="Genomic_DNA"/>
</dbReference>
<dbReference type="Gene3D" id="3.90.1180.10">
    <property type="entry name" value="Ribosomal protein L13"/>
    <property type="match status" value="1"/>
</dbReference>
<reference evidence="4" key="1">
    <citation type="journal article" date="2015" name="Nature">
        <title>Complex archaea that bridge the gap between prokaryotes and eukaryotes.</title>
        <authorList>
            <person name="Spang A."/>
            <person name="Saw J.H."/>
            <person name="Jorgensen S.L."/>
            <person name="Zaremba-Niedzwiedzka K."/>
            <person name="Martijn J."/>
            <person name="Lind A.E."/>
            <person name="van Eijk R."/>
            <person name="Schleper C."/>
            <person name="Guy L."/>
            <person name="Ettema T.J."/>
        </authorList>
    </citation>
    <scope>NUCLEOTIDE SEQUENCE</scope>
</reference>
<dbReference type="GO" id="GO:0006412">
    <property type="term" value="P:translation"/>
    <property type="evidence" value="ECO:0007669"/>
    <property type="project" value="InterPro"/>
</dbReference>
<organism evidence="4">
    <name type="scientific">marine sediment metagenome</name>
    <dbReference type="NCBI Taxonomy" id="412755"/>
    <lineage>
        <taxon>unclassified sequences</taxon>
        <taxon>metagenomes</taxon>
        <taxon>ecological metagenomes</taxon>
    </lineage>
</organism>
<dbReference type="HAMAP" id="MF_01366">
    <property type="entry name" value="Ribosomal_uL13"/>
    <property type="match status" value="1"/>
</dbReference>
<dbReference type="PIRSF" id="PIRSF002181">
    <property type="entry name" value="Ribosomal_L13"/>
    <property type="match status" value="1"/>
</dbReference>
<dbReference type="PANTHER" id="PTHR11545:SF2">
    <property type="entry name" value="LARGE RIBOSOMAL SUBUNIT PROTEIN UL13M"/>
    <property type="match status" value="1"/>
</dbReference>
<dbReference type="GO" id="GO:0017148">
    <property type="term" value="P:negative regulation of translation"/>
    <property type="evidence" value="ECO:0007669"/>
    <property type="project" value="TreeGrafter"/>
</dbReference>
<gene>
    <name evidence="4" type="ORF">LCGC14_0335390</name>
</gene>
<dbReference type="CDD" id="cd00392">
    <property type="entry name" value="Ribosomal_L13"/>
    <property type="match status" value="1"/>
</dbReference>
<evidence type="ECO:0008006" key="5">
    <source>
        <dbReference type="Google" id="ProtNLM"/>
    </source>
</evidence>
<dbReference type="NCBIfam" id="TIGR01066">
    <property type="entry name" value="rplM_bact"/>
    <property type="match status" value="1"/>
</dbReference>
<keyword evidence="2" id="KW-0689">Ribosomal protein</keyword>
<dbReference type="InterPro" id="IPR005823">
    <property type="entry name" value="Ribosomal_uL13_bac-type"/>
</dbReference>
<proteinExistence type="inferred from homology"/>
<dbReference type="InterPro" id="IPR005822">
    <property type="entry name" value="Ribosomal_uL13"/>
</dbReference>
<dbReference type="GO" id="GO:0003735">
    <property type="term" value="F:structural constituent of ribosome"/>
    <property type="evidence" value="ECO:0007669"/>
    <property type="project" value="InterPro"/>
</dbReference>
<keyword evidence="3" id="KW-0687">Ribonucleoprotein</keyword>